<protein>
    <submittedName>
        <fullName evidence="3">Alpha/beta hydrolase</fullName>
    </submittedName>
</protein>
<dbReference type="RefSeq" id="WP_212572671.1">
    <property type="nucleotide sequence ID" value="NZ_CP073084.1"/>
</dbReference>
<gene>
    <name evidence="3" type="ORF">INT76_04635</name>
</gene>
<keyword evidence="1 3" id="KW-0378">Hydrolase</keyword>
<dbReference type="Proteomes" id="UP000677616">
    <property type="component" value="Chromosome"/>
</dbReference>
<dbReference type="Gene3D" id="3.40.50.1820">
    <property type="entry name" value="alpha/beta hydrolase"/>
    <property type="match status" value="1"/>
</dbReference>
<dbReference type="SUPFAM" id="SSF53474">
    <property type="entry name" value="alpha/beta-Hydrolases"/>
    <property type="match status" value="1"/>
</dbReference>
<dbReference type="InterPro" id="IPR029058">
    <property type="entry name" value="AB_hydrolase_fold"/>
</dbReference>
<dbReference type="PANTHER" id="PTHR48081:SF6">
    <property type="entry name" value="PEPTIDASE S9 PROLYL OLIGOPEPTIDASE CATALYTIC DOMAIN-CONTAINING PROTEIN"/>
    <property type="match status" value="1"/>
</dbReference>
<dbReference type="EMBL" id="CP073084">
    <property type="protein sequence ID" value="QUE55166.1"/>
    <property type="molecule type" value="Genomic_DNA"/>
</dbReference>
<dbReference type="PANTHER" id="PTHR48081">
    <property type="entry name" value="AB HYDROLASE SUPERFAMILY PROTEIN C4A8.06C"/>
    <property type="match status" value="1"/>
</dbReference>
<organism evidence="3 4">
    <name type="scientific">Streptococcus oriscaviae</name>
    <dbReference type="NCBI Taxonomy" id="2781599"/>
    <lineage>
        <taxon>Bacteria</taxon>
        <taxon>Bacillati</taxon>
        <taxon>Bacillota</taxon>
        <taxon>Bacilli</taxon>
        <taxon>Lactobacillales</taxon>
        <taxon>Streptococcaceae</taxon>
        <taxon>Streptococcus</taxon>
    </lineage>
</organism>
<keyword evidence="4" id="KW-1185">Reference proteome</keyword>
<sequence length="301" mass="33759">MKYFEKQLDNNGSYAKFYLQEPNQEIDSDRLYPSLVICPGGAYFWTSFREDESVALRFLAEGFHVIVVHYATEGLERMASDDVEQLPANPVSAFPQPLVALAKAVAYLKENAVSFHVDLNYVVVGGFSAGGHVASQLGTHWHKPWFQELLGKDMELYRPTHLLLAYAAYALDADTDSGSFDKVTFAATGCTHPSQELIEKLNTIANVSPHTPPSFVWHTMEDSLVPASNALKYCQALDEVNVSYELHIFNKGKHGLVLGDLRTGINESNQNAQVYKWVDLFLEWLAPIKTNRFSFHKPQKG</sequence>
<evidence type="ECO:0000313" key="3">
    <source>
        <dbReference type="EMBL" id="QUE55166.1"/>
    </source>
</evidence>
<dbReference type="InterPro" id="IPR049492">
    <property type="entry name" value="BD-FAE-like_dom"/>
</dbReference>
<evidence type="ECO:0000259" key="2">
    <source>
        <dbReference type="Pfam" id="PF20434"/>
    </source>
</evidence>
<dbReference type="InterPro" id="IPR050300">
    <property type="entry name" value="GDXG_lipolytic_enzyme"/>
</dbReference>
<dbReference type="Pfam" id="PF20434">
    <property type="entry name" value="BD-FAE"/>
    <property type="match status" value="1"/>
</dbReference>
<dbReference type="GO" id="GO:0016787">
    <property type="term" value="F:hydrolase activity"/>
    <property type="evidence" value="ECO:0007669"/>
    <property type="project" value="UniProtKB-KW"/>
</dbReference>
<feature type="domain" description="BD-FAE-like" evidence="2">
    <location>
        <begin position="31"/>
        <end position="231"/>
    </location>
</feature>
<accession>A0ABX7YMV7</accession>
<name>A0ABX7YMV7_9STRE</name>
<evidence type="ECO:0000256" key="1">
    <source>
        <dbReference type="ARBA" id="ARBA00022801"/>
    </source>
</evidence>
<reference evidence="3 4" key="1">
    <citation type="submission" date="2021-04" db="EMBL/GenBank/DDBJ databases">
        <title>Complete genome sequence of a novel Streptococcus species.</title>
        <authorList>
            <person name="Teng J.L.L."/>
        </authorList>
    </citation>
    <scope>NUCLEOTIDE SEQUENCE [LARGE SCALE GENOMIC DNA]</scope>
    <source>
        <strain evidence="3 4">HKU75</strain>
    </source>
</reference>
<proteinExistence type="predicted"/>
<evidence type="ECO:0000313" key="4">
    <source>
        <dbReference type="Proteomes" id="UP000677616"/>
    </source>
</evidence>